<dbReference type="Pfam" id="PF02594">
    <property type="entry name" value="DUF167"/>
    <property type="match status" value="1"/>
</dbReference>
<gene>
    <name evidence="2" type="ORF">UT76_C0021G0019</name>
</gene>
<dbReference type="Gene3D" id="3.30.1200.10">
    <property type="entry name" value="YggU-like"/>
    <property type="match status" value="1"/>
</dbReference>
<comment type="similarity">
    <text evidence="1">Belongs to the UPF0235 family.</text>
</comment>
<sequence>MRIHVLLKPGAKEPKIEQSNGIFRISVKAVAKENEANNELINALSDYFGIAKSRVSIVSGFNSRNKVVEIAAGAK</sequence>
<dbReference type="SUPFAM" id="SSF69786">
    <property type="entry name" value="YggU-like"/>
    <property type="match status" value="1"/>
</dbReference>
<dbReference type="SMART" id="SM01152">
    <property type="entry name" value="DUF167"/>
    <property type="match status" value="1"/>
</dbReference>
<comment type="caution">
    <text evidence="2">The sequence shown here is derived from an EMBL/GenBank/DDBJ whole genome shotgun (WGS) entry which is preliminary data.</text>
</comment>
<dbReference type="Proteomes" id="UP000034215">
    <property type="component" value="Unassembled WGS sequence"/>
</dbReference>
<accession>A0A0G0T5U8</accession>
<evidence type="ECO:0000313" key="3">
    <source>
        <dbReference type="Proteomes" id="UP000034215"/>
    </source>
</evidence>
<dbReference type="PANTHER" id="PTHR13420">
    <property type="entry name" value="UPF0235 PROTEIN C15ORF40"/>
    <property type="match status" value="1"/>
</dbReference>
<dbReference type="NCBIfam" id="TIGR00251">
    <property type="entry name" value="DUF167 family protein"/>
    <property type="match status" value="1"/>
</dbReference>
<proteinExistence type="inferred from homology"/>
<dbReference type="InterPro" id="IPR003746">
    <property type="entry name" value="DUF167"/>
</dbReference>
<name>A0A0G0T5U8_9BACT</name>
<dbReference type="PANTHER" id="PTHR13420:SF7">
    <property type="entry name" value="UPF0235 PROTEIN C15ORF40"/>
    <property type="match status" value="1"/>
</dbReference>
<reference evidence="2 3" key="1">
    <citation type="journal article" date="2015" name="Nature">
        <title>rRNA introns, odd ribosomes, and small enigmatic genomes across a large radiation of phyla.</title>
        <authorList>
            <person name="Brown C.T."/>
            <person name="Hug L.A."/>
            <person name="Thomas B.C."/>
            <person name="Sharon I."/>
            <person name="Castelle C.J."/>
            <person name="Singh A."/>
            <person name="Wilkins M.J."/>
            <person name="Williams K.H."/>
            <person name="Banfield J.F."/>
        </authorList>
    </citation>
    <scope>NUCLEOTIDE SEQUENCE [LARGE SCALE GENOMIC DNA]</scope>
</reference>
<protein>
    <submittedName>
        <fullName evidence="2">Uncharacterized protein</fullName>
    </submittedName>
</protein>
<organism evidence="2 3">
    <name type="scientific">Candidatus Woesebacteria bacterium GW2011_GWB1_40_12</name>
    <dbReference type="NCBI Taxonomy" id="1618576"/>
    <lineage>
        <taxon>Bacteria</taxon>
        <taxon>Candidatus Woeseibacteriota</taxon>
    </lineage>
</organism>
<dbReference type="InterPro" id="IPR036591">
    <property type="entry name" value="YggU-like_sf"/>
</dbReference>
<evidence type="ECO:0000256" key="1">
    <source>
        <dbReference type="ARBA" id="ARBA00010364"/>
    </source>
</evidence>
<dbReference type="AlphaFoldDB" id="A0A0G0T5U8"/>
<dbReference type="EMBL" id="LBYA01000021">
    <property type="protein sequence ID" value="KKR42520.1"/>
    <property type="molecule type" value="Genomic_DNA"/>
</dbReference>
<evidence type="ECO:0000313" key="2">
    <source>
        <dbReference type="EMBL" id="KKR42520.1"/>
    </source>
</evidence>
<dbReference type="GO" id="GO:0005737">
    <property type="term" value="C:cytoplasm"/>
    <property type="evidence" value="ECO:0007669"/>
    <property type="project" value="TreeGrafter"/>
</dbReference>